<keyword evidence="4" id="KW-1185">Reference proteome</keyword>
<proteinExistence type="predicted"/>
<keyword evidence="2" id="KW-0812">Transmembrane</keyword>
<dbReference type="Proteomes" id="UP000193648">
    <property type="component" value="Unassembled WGS sequence"/>
</dbReference>
<evidence type="ECO:0000313" key="3">
    <source>
        <dbReference type="EMBL" id="ORZ20843.1"/>
    </source>
</evidence>
<feature type="compositionally biased region" description="Low complexity" evidence="1">
    <location>
        <begin position="424"/>
        <end position="452"/>
    </location>
</feature>
<dbReference type="GeneID" id="33565500"/>
<feature type="region of interest" description="Disordered" evidence="1">
    <location>
        <begin position="184"/>
        <end position="209"/>
    </location>
</feature>
<evidence type="ECO:0000256" key="1">
    <source>
        <dbReference type="SAM" id="MobiDB-lite"/>
    </source>
</evidence>
<evidence type="ECO:0000313" key="4">
    <source>
        <dbReference type="Proteomes" id="UP000193648"/>
    </source>
</evidence>
<reference evidence="3 4" key="1">
    <citation type="submission" date="2016-07" db="EMBL/GenBank/DDBJ databases">
        <title>Pervasive Adenine N6-methylation of Active Genes in Fungi.</title>
        <authorList>
            <consortium name="DOE Joint Genome Institute"/>
            <person name="Mondo S.J."/>
            <person name="Dannebaum R.O."/>
            <person name="Kuo R.C."/>
            <person name="Labutti K."/>
            <person name="Haridas S."/>
            <person name="Kuo A."/>
            <person name="Salamov A."/>
            <person name="Ahrendt S.R."/>
            <person name="Lipzen A."/>
            <person name="Sullivan W."/>
            <person name="Andreopoulos W.B."/>
            <person name="Clum A."/>
            <person name="Lindquist E."/>
            <person name="Daum C."/>
            <person name="Ramamoorthy G.K."/>
            <person name="Gryganskyi A."/>
            <person name="Culley D."/>
            <person name="Magnuson J.K."/>
            <person name="James T.Y."/>
            <person name="O'Malley M.A."/>
            <person name="Stajich J.E."/>
            <person name="Spatafora J.W."/>
            <person name="Visel A."/>
            <person name="Grigoriev I.V."/>
        </authorList>
    </citation>
    <scope>NUCLEOTIDE SEQUENCE [LARGE SCALE GENOMIC DNA]</scope>
    <source>
        <strain evidence="3 4">NRRL 3116</strain>
    </source>
</reference>
<sequence>MNDSMTEPSPAITATSPSMISSSPPPRRSVKRHNPVKIHTLNTSSSLLKATSPPSANLFLLSPPPLTAPPIPSGSPSYHFNSSNNNNSNTNNTVLGRARSSSRSSGGVVFKTRPRADSEAARSTMEAMIQGRLDRITRRLNDFNAQSHELHKQVQELDNVMQDKAERLYLVEDHLLKLQGKPGLFEDEEGTDGSPKSATGSVTRRKRSRRLTNDLDDLKMGVKTLRKKFQAAGNAATTVGWWKNLKQARAEAEAEAEADKATAAVPTTETAETSAVTVTAAAEGDGTNTAGLALKNLFIHPTFSDVDLRKNEKQEVTQAPIGLRSPPLTPKVASVNTSSLFPTPSLSLSYTSQKSQGFEDRHSSNYNLKPRPLSIIPDLEEPIQLDASSASPMAIEATAATATTTITPVDVSLNTEKSAGIADSASTSNSTTAPQSTSTSTSNSSVNTVSESGGDKMDQQTQGPQGQSVKAATNVGSNPVDHVNLASSSINTSTRSTTEEANNNNNNDNNNTWIYFLWSLLVRAEYFFLGTAVLGAMVPDNVFALCVGFLSAIIYGVLILHHRFLAPPGKEAPHPPNPDRISSLNKKKRVSPSTVTVPPNKSPRS</sequence>
<feature type="region of interest" description="Disordered" evidence="1">
    <location>
        <begin position="422"/>
        <end position="485"/>
    </location>
</feature>
<dbReference type="InParanoid" id="A0A1Y2GVY2"/>
<comment type="caution">
    <text evidence="3">The sequence shown here is derived from an EMBL/GenBank/DDBJ whole genome shotgun (WGS) entry which is preliminary data.</text>
</comment>
<name>A0A1Y2GVY2_9FUNG</name>
<keyword evidence="2" id="KW-0472">Membrane</keyword>
<feature type="region of interest" description="Disordered" evidence="1">
    <location>
        <begin position="349"/>
        <end position="369"/>
    </location>
</feature>
<accession>A0A1Y2GVY2</accession>
<dbReference type="AlphaFoldDB" id="A0A1Y2GVY2"/>
<feature type="region of interest" description="Disordered" evidence="1">
    <location>
        <begin position="70"/>
        <end position="122"/>
    </location>
</feature>
<feature type="region of interest" description="Disordered" evidence="1">
    <location>
        <begin position="1"/>
        <end position="33"/>
    </location>
</feature>
<organism evidence="3 4">
    <name type="scientific">Lobosporangium transversale</name>
    <dbReference type="NCBI Taxonomy" id="64571"/>
    <lineage>
        <taxon>Eukaryota</taxon>
        <taxon>Fungi</taxon>
        <taxon>Fungi incertae sedis</taxon>
        <taxon>Mucoromycota</taxon>
        <taxon>Mortierellomycotina</taxon>
        <taxon>Mortierellomycetes</taxon>
        <taxon>Mortierellales</taxon>
        <taxon>Mortierellaceae</taxon>
        <taxon>Lobosporangium</taxon>
    </lineage>
</organism>
<gene>
    <name evidence="3" type="ORF">BCR41DRAFT_350391</name>
</gene>
<feature type="transmembrane region" description="Helical" evidence="2">
    <location>
        <begin position="513"/>
        <end position="535"/>
    </location>
</feature>
<feature type="region of interest" description="Disordered" evidence="1">
    <location>
        <begin position="568"/>
        <end position="605"/>
    </location>
</feature>
<feature type="compositionally biased region" description="Low complexity" evidence="1">
    <location>
        <begin position="81"/>
        <end position="107"/>
    </location>
</feature>
<dbReference type="RefSeq" id="XP_021882752.1">
    <property type="nucleotide sequence ID" value="XM_022023656.1"/>
</dbReference>
<protein>
    <submittedName>
        <fullName evidence="3">Uncharacterized protein</fullName>
    </submittedName>
</protein>
<feature type="compositionally biased region" description="Polar residues" evidence="1">
    <location>
        <begin position="459"/>
        <end position="477"/>
    </location>
</feature>
<feature type="transmembrane region" description="Helical" evidence="2">
    <location>
        <begin position="542"/>
        <end position="561"/>
    </location>
</feature>
<feature type="compositionally biased region" description="Low complexity" evidence="1">
    <location>
        <begin position="11"/>
        <end position="22"/>
    </location>
</feature>
<dbReference type="EMBL" id="MCFF01000012">
    <property type="protein sequence ID" value="ORZ20843.1"/>
    <property type="molecule type" value="Genomic_DNA"/>
</dbReference>
<keyword evidence="2" id="KW-1133">Transmembrane helix</keyword>
<evidence type="ECO:0000256" key="2">
    <source>
        <dbReference type="SAM" id="Phobius"/>
    </source>
</evidence>
<dbReference type="OrthoDB" id="2407485at2759"/>